<feature type="compositionally biased region" description="Polar residues" evidence="3">
    <location>
        <begin position="548"/>
        <end position="557"/>
    </location>
</feature>
<accession>A0A1W0A784</accession>
<sequence length="1121" mass="130872">MTREELPTEGIPSVGDERKKKRKTKLRAQTVEEVFSSVSTLKANGINPPPEKIVLTPRSAEACLRTGVNPETLKIRDLESFENAGVSPAVQKMRHEAYSMRRHDQMKLVRAEKKKILSEEDENEQAQSSRSASISPKKPSPDKSSMIDIEKRRLEKVQFRQQREIEQMLEFEMKMNRLQEEAAEKVLREKKLHEQAEQEKQQRIKELAESKRLKEIQKKAQDDAAEERRRQVAAQMFQRDKELAEQKARQERLRKIEAKLREEERQKKTEEHKQKTESILAKQQEEIQTRLHELTVAEETRKKMLEEQQELRMKEMEERREIVATRINNNLKQARRVEKQRKREIKMKQRQSELLRAQVKAEQERQREIARQEVELMERKRQMVLEEARREEGRKKECLLEKQKEIEQNVQSVQEAHLRSLQLKREQRIIQKQLKLSNVDRMKRIQEYKRLETLRKIREAEERTESMLQQKVDLIRQRKEASVRSKIQRDAIVQTMENVKVTKKWKKASKTIDKVLGVKDKTKKSRPQSSDGTTMTRSQSVAELPQLRSKTPPQVSANIRPASPPPTKTAFKHIKDDERSIEPSPFRSPYDEVPNLIQRKHSGLKKSKHTASSIQTTNCVTDCLPQTMLMNLALSMCVWLLAYSHADDQTHAIEDIDRDGFMGTQELSDLRAKLQHAFDVDNSGRLEKDEMRTVLEVEHVSREFNQLDSNADSYISVAELESRWDELGSEMTVEEVADWIAYSVQLPQYQEIFRNHFVSGYTFPLLMDKNGDRLKDLGVDSPLHRHQIALMMKRKIAGVGKVPLDPIDAKCRVSQKPSRAPKFKLEWKPADERSSPSYQVQVQKNNAEIATEFDDFRITTWSAYGRSGRVEIECPPVPTSNPVVARSLPTVTENDENMTIFEILKSYLWWLDEVILMGALIFFPLRAYIYGDVNFLLRVFRRLPPHSPTRVVVEVEHEDPMNPSFTEARVRVSWDKPIDNGVRIVCYCVRYTDERDNHQYLKMTALPLPTSCRLSPLRYGETYKFVVEATNEFGLVSRSSQSTYMVSPPVRTIPHAIDKKRSQVLRNQCYLCADPTMPKVPTLEYFDSLILHFCCKCDREFCHAHRRHTNHSRAMSCPAVN</sequence>
<feature type="non-terminal residue" evidence="7">
    <location>
        <position position="1121"/>
    </location>
</feature>
<evidence type="ECO:0000259" key="5">
    <source>
        <dbReference type="PROSITE" id="PS50222"/>
    </source>
</evidence>
<reference evidence="7 8" key="1">
    <citation type="journal article" date="2014" name="Genome Biol. Evol.">
        <title>The secreted proteins of Achlya hypogyna and Thraustotheca clavata identify the ancestral oomycete secretome and reveal gene acquisitions by horizontal gene transfer.</title>
        <authorList>
            <person name="Misner I."/>
            <person name="Blouin N."/>
            <person name="Leonard G."/>
            <person name="Richards T.A."/>
            <person name="Lane C.E."/>
        </authorList>
    </citation>
    <scope>NUCLEOTIDE SEQUENCE [LARGE SCALE GENOMIC DNA]</scope>
    <source>
        <strain evidence="7 8">ATCC 34112</strain>
    </source>
</reference>
<dbReference type="InterPro" id="IPR013761">
    <property type="entry name" value="SAM/pointed_sf"/>
</dbReference>
<dbReference type="InterPro" id="IPR002048">
    <property type="entry name" value="EF_hand_dom"/>
</dbReference>
<evidence type="ECO:0000256" key="3">
    <source>
        <dbReference type="SAM" id="MobiDB-lite"/>
    </source>
</evidence>
<dbReference type="InterPro" id="IPR003961">
    <property type="entry name" value="FN3_dom"/>
</dbReference>
<dbReference type="Gene3D" id="1.10.150.50">
    <property type="entry name" value="Transcription Factor, Ets-1"/>
    <property type="match status" value="1"/>
</dbReference>
<keyword evidence="8" id="KW-1185">Reference proteome</keyword>
<keyword evidence="1" id="KW-0106">Calcium</keyword>
<proteinExistence type="predicted"/>
<feature type="coiled-coil region" evidence="2">
    <location>
        <begin position="345"/>
        <end position="416"/>
    </location>
</feature>
<dbReference type="PROSITE" id="PS50222">
    <property type="entry name" value="EF_HAND_2"/>
    <property type="match status" value="1"/>
</dbReference>
<feature type="domain" description="SAM" evidence="4">
    <location>
        <begin position="731"/>
        <end position="788"/>
    </location>
</feature>
<feature type="domain" description="Fibronectin type-III" evidence="6">
    <location>
        <begin position="956"/>
        <end position="1050"/>
    </location>
</feature>
<dbReference type="CDD" id="cd00063">
    <property type="entry name" value="FN3"/>
    <property type="match status" value="1"/>
</dbReference>
<feature type="compositionally biased region" description="Polar residues" evidence="3">
    <location>
        <begin position="527"/>
        <end position="541"/>
    </location>
</feature>
<feature type="compositionally biased region" description="Basic and acidic residues" evidence="3">
    <location>
        <begin position="238"/>
        <end position="276"/>
    </location>
</feature>
<dbReference type="SUPFAM" id="SSF49265">
    <property type="entry name" value="Fibronectin type III"/>
    <property type="match status" value="1"/>
</dbReference>
<evidence type="ECO:0000313" key="8">
    <source>
        <dbReference type="Proteomes" id="UP000243217"/>
    </source>
</evidence>
<dbReference type="AlphaFoldDB" id="A0A1W0A784"/>
<evidence type="ECO:0000256" key="1">
    <source>
        <dbReference type="ARBA" id="ARBA00022837"/>
    </source>
</evidence>
<protein>
    <submittedName>
        <fullName evidence="7">Uncharacterized protein</fullName>
    </submittedName>
</protein>
<dbReference type="InterPro" id="IPR036116">
    <property type="entry name" value="FN3_sf"/>
</dbReference>
<dbReference type="PROSITE" id="PS50105">
    <property type="entry name" value="SAM_DOMAIN"/>
    <property type="match status" value="1"/>
</dbReference>
<dbReference type="PANTHER" id="PTHR38019">
    <property type="entry name" value="KDA ANTIGEN P200, PUTATIVE-RELATED"/>
    <property type="match status" value="1"/>
</dbReference>
<feature type="region of interest" description="Disordered" evidence="3">
    <location>
        <begin position="516"/>
        <end position="570"/>
    </location>
</feature>
<dbReference type="Gene3D" id="2.60.40.10">
    <property type="entry name" value="Immunoglobulins"/>
    <property type="match status" value="1"/>
</dbReference>
<feature type="compositionally biased region" description="Basic and acidic residues" evidence="3">
    <location>
        <begin position="193"/>
        <end position="230"/>
    </location>
</feature>
<dbReference type="PROSITE" id="PS50853">
    <property type="entry name" value="FN3"/>
    <property type="match status" value="1"/>
</dbReference>
<dbReference type="InterPro" id="IPR001660">
    <property type="entry name" value="SAM"/>
</dbReference>
<evidence type="ECO:0000313" key="7">
    <source>
        <dbReference type="EMBL" id="OQS06049.1"/>
    </source>
</evidence>
<comment type="caution">
    <text evidence="7">The sequence shown here is derived from an EMBL/GenBank/DDBJ whole genome shotgun (WGS) entry which is preliminary data.</text>
</comment>
<dbReference type="SUPFAM" id="SSF47769">
    <property type="entry name" value="SAM/Pointed domain"/>
    <property type="match status" value="1"/>
</dbReference>
<evidence type="ECO:0000256" key="2">
    <source>
        <dbReference type="SAM" id="Coils"/>
    </source>
</evidence>
<dbReference type="InterPro" id="IPR013783">
    <property type="entry name" value="Ig-like_fold"/>
</dbReference>
<evidence type="ECO:0000259" key="4">
    <source>
        <dbReference type="PROSITE" id="PS50105"/>
    </source>
</evidence>
<feature type="domain" description="EF-hand" evidence="5">
    <location>
        <begin position="665"/>
        <end position="701"/>
    </location>
</feature>
<dbReference type="EMBL" id="JNBS01000380">
    <property type="protein sequence ID" value="OQS06049.1"/>
    <property type="molecule type" value="Genomic_DNA"/>
</dbReference>
<dbReference type="PROSITE" id="PS00018">
    <property type="entry name" value="EF_HAND_1"/>
    <property type="match status" value="1"/>
</dbReference>
<feature type="region of interest" description="Disordered" evidence="3">
    <location>
        <begin position="111"/>
        <end position="151"/>
    </location>
</feature>
<feature type="region of interest" description="Disordered" evidence="3">
    <location>
        <begin position="193"/>
        <end position="286"/>
    </location>
</feature>
<gene>
    <name evidence="7" type="ORF">THRCLA_01889</name>
</gene>
<dbReference type="STRING" id="74557.A0A1W0A784"/>
<dbReference type="GO" id="GO:0005509">
    <property type="term" value="F:calcium ion binding"/>
    <property type="evidence" value="ECO:0007669"/>
    <property type="project" value="InterPro"/>
</dbReference>
<feature type="compositionally biased region" description="Low complexity" evidence="3">
    <location>
        <begin position="128"/>
        <end position="137"/>
    </location>
</feature>
<feature type="region of interest" description="Disordered" evidence="3">
    <location>
        <begin position="1"/>
        <end position="25"/>
    </location>
</feature>
<dbReference type="Gene3D" id="1.10.238.10">
    <property type="entry name" value="EF-hand"/>
    <property type="match status" value="1"/>
</dbReference>
<dbReference type="Pfam" id="PF00536">
    <property type="entry name" value="SAM_1"/>
    <property type="match status" value="1"/>
</dbReference>
<keyword evidence="2" id="KW-0175">Coiled coil</keyword>
<dbReference type="InterPro" id="IPR011992">
    <property type="entry name" value="EF-hand-dom_pair"/>
</dbReference>
<evidence type="ECO:0000259" key="6">
    <source>
        <dbReference type="PROSITE" id="PS50853"/>
    </source>
</evidence>
<dbReference type="Pfam" id="PF00041">
    <property type="entry name" value="fn3"/>
    <property type="match status" value="1"/>
</dbReference>
<dbReference type="InterPro" id="IPR018247">
    <property type="entry name" value="EF_Hand_1_Ca_BS"/>
</dbReference>
<dbReference type="Proteomes" id="UP000243217">
    <property type="component" value="Unassembled WGS sequence"/>
</dbReference>
<dbReference type="OrthoDB" id="9986177at2759"/>
<organism evidence="7 8">
    <name type="scientific">Thraustotheca clavata</name>
    <dbReference type="NCBI Taxonomy" id="74557"/>
    <lineage>
        <taxon>Eukaryota</taxon>
        <taxon>Sar</taxon>
        <taxon>Stramenopiles</taxon>
        <taxon>Oomycota</taxon>
        <taxon>Saprolegniomycetes</taxon>
        <taxon>Saprolegniales</taxon>
        <taxon>Achlyaceae</taxon>
        <taxon>Thraustotheca</taxon>
    </lineage>
</organism>
<dbReference type="SMART" id="SM00454">
    <property type="entry name" value="SAM"/>
    <property type="match status" value="1"/>
</dbReference>
<dbReference type="SUPFAM" id="SSF47473">
    <property type="entry name" value="EF-hand"/>
    <property type="match status" value="1"/>
</dbReference>
<dbReference type="PANTHER" id="PTHR38019:SF1">
    <property type="entry name" value="N-ACETYLTRANSFERASE DOMAIN-CONTAINING PROTEIN"/>
    <property type="match status" value="1"/>
</dbReference>
<dbReference type="FunFam" id="1.10.150.50:FF:000074">
    <property type="entry name" value="Stromal interaction molecule"/>
    <property type="match status" value="1"/>
</dbReference>
<name>A0A1W0A784_9STRA</name>